<evidence type="ECO:0000313" key="2">
    <source>
        <dbReference type="Proteomes" id="UP000188605"/>
    </source>
</evidence>
<evidence type="ECO:0000313" key="1">
    <source>
        <dbReference type="EMBL" id="ONI42253.1"/>
    </source>
</evidence>
<organism evidence="1 2">
    <name type="scientific">Candidatus Epulonipiscium fishelsonii</name>
    <dbReference type="NCBI Taxonomy" id="77094"/>
    <lineage>
        <taxon>Bacteria</taxon>
        <taxon>Bacillati</taxon>
        <taxon>Bacillota</taxon>
        <taxon>Clostridia</taxon>
        <taxon>Lachnospirales</taxon>
        <taxon>Lachnospiraceae</taxon>
        <taxon>Candidatus Epulonipiscium</taxon>
    </lineage>
</organism>
<dbReference type="EMBL" id="LJDB01000016">
    <property type="protein sequence ID" value="ONI42253.1"/>
    <property type="molecule type" value="Genomic_DNA"/>
</dbReference>
<keyword evidence="1" id="KW-0067">ATP-binding</keyword>
<name>A0ACC8XFP8_9FIRM</name>
<reference evidence="1" key="1">
    <citation type="submission" date="2016-08" db="EMBL/GenBank/DDBJ databases">
        <authorList>
            <person name="Ngugi D.K."/>
            <person name="Miyake S."/>
            <person name="Stingl U."/>
        </authorList>
    </citation>
    <scope>NUCLEOTIDE SEQUENCE</scope>
    <source>
        <strain evidence="1">SCG-B11WGA-EpuloA1</strain>
    </source>
</reference>
<dbReference type="Proteomes" id="UP000188605">
    <property type="component" value="Unassembled WGS sequence"/>
</dbReference>
<comment type="caution">
    <text evidence="1">The sequence shown here is derived from an EMBL/GenBank/DDBJ whole genome shotgun (WGS) entry which is preliminary data.</text>
</comment>
<protein>
    <submittedName>
        <fullName evidence="1">ATP-dependent DNA helicase RecG</fullName>
    </submittedName>
</protein>
<keyword evidence="1" id="KW-0547">Nucleotide-binding</keyword>
<gene>
    <name evidence="1" type="ORF">AN396_02025</name>
</gene>
<accession>A0ACC8XFP8</accession>
<sequence length="683" mass="77815">MTKGGEILVKGVGEQTLQRLNKLGIYTAIDLLEHYPREYEDRRIITSIDNINIDEKNNIIAVVTSIPYMSKTDKYIKVTFEASDNTGKINITFFGQSYLKNTFKVGESYNFYGKVEKIYKKLYMTSPDYKKVIPGNFEGQIIGIYPSTAKLTQAIIRKFIKIALNENLQSIKDILPQNLIKKHQLYSKQDAILNIHFPMNNEDFFKARNRLVFEELFMLQLTLNMAKENFNHKNEGFSKQIPNNLNEFMDCLPFSLTNAQNRVVNEILEDMQSENAGNRLVQGDVGSGKTVVAGIALFVAVQNGFQGALMAPTEVLATQHYKFFTELFKNFNINVAILTGSTTKKYKNIIMQELLNGDIDVIIGTHALIEEYVEIPQLGLVITDEQHRFGVRQRLTLTQKGTLPDVIVMTATPIPRTLALILYGDMDISIIDELPQGRLAIKTNFVNSGYYERIYAFIKKHIAEGRQCYIICPMVEESEKQSELKNVIEYSRELQSEHFKTERVAYLHGKMRPAEKNDIMSKFSAGEIDILVSTTVVEVGVNVPNATIMLIENAERFGLAQLHQLRGRVGRGNHQSFCILLSDTKSKDTQKRLKIMEQTTDGFVIADTDLQLRGGGDFFGTVQHGLPQMKIANLYTDTSLLKQIQQEVKSIIKDDPNFEKEEYSKVYKQVRQNVLDKNYYNAL</sequence>
<keyword evidence="1" id="KW-0347">Helicase</keyword>
<keyword evidence="1" id="KW-0378">Hydrolase</keyword>
<proteinExistence type="predicted"/>
<keyword evidence="2" id="KW-1185">Reference proteome</keyword>